<keyword evidence="1" id="KW-0472">Membrane</keyword>
<feature type="transmembrane region" description="Helical" evidence="1">
    <location>
        <begin position="70"/>
        <end position="94"/>
    </location>
</feature>
<dbReference type="PANTHER" id="PTHR37938">
    <property type="entry name" value="BLL0215 PROTEIN"/>
    <property type="match status" value="1"/>
</dbReference>
<protein>
    <recommendedName>
        <fullName evidence="2">YdbS-like PH domain-containing protein</fullName>
    </recommendedName>
</protein>
<evidence type="ECO:0000313" key="4">
    <source>
        <dbReference type="Proteomes" id="UP000176233"/>
    </source>
</evidence>
<dbReference type="EMBL" id="MFEJ01000002">
    <property type="protein sequence ID" value="OGE80649.1"/>
    <property type="molecule type" value="Genomic_DNA"/>
</dbReference>
<feature type="domain" description="YdbS-like PH" evidence="2">
    <location>
        <begin position="99"/>
        <end position="170"/>
    </location>
</feature>
<feature type="transmembrane region" description="Helical" evidence="1">
    <location>
        <begin position="36"/>
        <end position="58"/>
    </location>
</feature>
<dbReference type="InterPro" id="IPR005182">
    <property type="entry name" value="YdbS-like_PH"/>
</dbReference>
<evidence type="ECO:0000259" key="2">
    <source>
        <dbReference type="Pfam" id="PF03703"/>
    </source>
</evidence>
<name>A0A1F5NSK3_9BACT</name>
<gene>
    <name evidence="3" type="ORF">A2660_01000</name>
</gene>
<dbReference type="Proteomes" id="UP000176233">
    <property type="component" value="Unassembled WGS sequence"/>
</dbReference>
<comment type="caution">
    <text evidence="3">The sequence shown here is derived from an EMBL/GenBank/DDBJ whole genome shotgun (WGS) entry which is preliminary data.</text>
</comment>
<reference evidence="3 4" key="1">
    <citation type="journal article" date="2016" name="Nat. Commun.">
        <title>Thousands of microbial genomes shed light on interconnected biogeochemical processes in an aquifer system.</title>
        <authorList>
            <person name="Anantharaman K."/>
            <person name="Brown C.T."/>
            <person name="Hug L.A."/>
            <person name="Sharon I."/>
            <person name="Castelle C.J."/>
            <person name="Probst A.J."/>
            <person name="Thomas B.C."/>
            <person name="Singh A."/>
            <person name="Wilkins M.J."/>
            <person name="Karaoz U."/>
            <person name="Brodie E.L."/>
            <person name="Williams K.H."/>
            <person name="Hubbard S.S."/>
            <person name="Banfield J.F."/>
        </authorList>
    </citation>
    <scope>NUCLEOTIDE SEQUENCE [LARGE SCALE GENOMIC DNA]</scope>
</reference>
<evidence type="ECO:0000256" key="1">
    <source>
        <dbReference type="SAM" id="Phobius"/>
    </source>
</evidence>
<sequence length="187" mass="21671">MIRSLLSIFRESTNSFEGQKDDENIVLLLRRHPFTIYIRIGFYVLAFLVPIVAGVMFYSYLSVHNWFDTFFFVSSIWYLGLWLAVFHSLTLYTLNTVLITDRRIIDSDQHGLFNRETSELHSNRIQDVSTHTNGMIETFLQFGDVTVQTAASEKQFVFHQVPRPDKVKDVIMQMTASKHTGVKAVVQ</sequence>
<keyword evidence="1" id="KW-0812">Transmembrane</keyword>
<evidence type="ECO:0000313" key="3">
    <source>
        <dbReference type="EMBL" id="OGE80649.1"/>
    </source>
</evidence>
<organism evidence="3 4">
    <name type="scientific">Candidatus Doudnabacteria bacterium RIFCSPHIGHO2_01_FULL_45_18</name>
    <dbReference type="NCBI Taxonomy" id="1817823"/>
    <lineage>
        <taxon>Bacteria</taxon>
        <taxon>Candidatus Doudnaibacteriota</taxon>
    </lineage>
</organism>
<dbReference type="PANTHER" id="PTHR37938:SF1">
    <property type="entry name" value="BLL0215 PROTEIN"/>
    <property type="match status" value="1"/>
</dbReference>
<keyword evidence="1" id="KW-1133">Transmembrane helix</keyword>
<dbReference type="AlphaFoldDB" id="A0A1F5NSK3"/>
<dbReference type="Pfam" id="PF03703">
    <property type="entry name" value="bPH_2"/>
    <property type="match status" value="1"/>
</dbReference>
<accession>A0A1F5NSK3</accession>
<proteinExistence type="predicted"/>